<gene>
    <name evidence="2" type="ORF">PoB_007198900</name>
</gene>
<accession>A0AAV4DMT2</accession>
<dbReference type="EMBL" id="BLXT01008063">
    <property type="protein sequence ID" value="GFO45484.1"/>
    <property type="molecule type" value="Genomic_DNA"/>
</dbReference>
<reference evidence="2 3" key="1">
    <citation type="journal article" date="2021" name="Elife">
        <title>Chloroplast acquisition without the gene transfer in kleptoplastic sea slugs, Plakobranchus ocellatus.</title>
        <authorList>
            <person name="Maeda T."/>
            <person name="Takahashi S."/>
            <person name="Yoshida T."/>
            <person name="Shimamura S."/>
            <person name="Takaki Y."/>
            <person name="Nagai Y."/>
            <person name="Toyoda A."/>
            <person name="Suzuki Y."/>
            <person name="Arimoto A."/>
            <person name="Ishii H."/>
            <person name="Satoh N."/>
            <person name="Nishiyama T."/>
            <person name="Hasebe M."/>
            <person name="Maruyama T."/>
            <person name="Minagawa J."/>
            <person name="Obokata J."/>
            <person name="Shigenobu S."/>
        </authorList>
    </citation>
    <scope>NUCLEOTIDE SEQUENCE [LARGE SCALE GENOMIC DNA]</scope>
</reference>
<protein>
    <submittedName>
        <fullName evidence="2">Uncharacterized protein</fullName>
    </submittedName>
</protein>
<comment type="caution">
    <text evidence="2">The sequence shown here is derived from an EMBL/GenBank/DDBJ whole genome shotgun (WGS) entry which is preliminary data.</text>
</comment>
<keyword evidence="3" id="KW-1185">Reference proteome</keyword>
<name>A0AAV4DMT2_9GAST</name>
<dbReference type="AlphaFoldDB" id="A0AAV4DMT2"/>
<evidence type="ECO:0000313" key="2">
    <source>
        <dbReference type="EMBL" id="GFO45484.1"/>
    </source>
</evidence>
<sequence length="77" mass="8682">MGDAADDNDDDDDDDEIDEDDEDDCTIISQDICPRIPCQCWNQRRYGCYPEQGEAIKRSDKTTKILLVVVLLGSTIV</sequence>
<dbReference type="Proteomes" id="UP000735302">
    <property type="component" value="Unassembled WGS sequence"/>
</dbReference>
<organism evidence="2 3">
    <name type="scientific">Plakobranchus ocellatus</name>
    <dbReference type="NCBI Taxonomy" id="259542"/>
    <lineage>
        <taxon>Eukaryota</taxon>
        <taxon>Metazoa</taxon>
        <taxon>Spiralia</taxon>
        <taxon>Lophotrochozoa</taxon>
        <taxon>Mollusca</taxon>
        <taxon>Gastropoda</taxon>
        <taxon>Heterobranchia</taxon>
        <taxon>Euthyneura</taxon>
        <taxon>Panpulmonata</taxon>
        <taxon>Sacoglossa</taxon>
        <taxon>Placobranchoidea</taxon>
        <taxon>Plakobranchidae</taxon>
        <taxon>Plakobranchus</taxon>
    </lineage>
</organism>
<feature type="region of interest" description="Disordered" evidence="1">
    <location>
        <begin position="1"/>
        <end position="24"/>
    </location>
</feature>
<evidence type="ECO:0000256" key="1">
    <source>
        <dbReference type="SAM" id="MobiDB-lite"/>
    </source>
</evidence>
<proteinExistence type="predicted"/>
<evidence type="ECO:0000313" key="3">
    <source>
        <dbReference type="Proteomes" id="UP000735302"/>
    </source>
</evidence>